<protein>
    <recommendedName>
        <fullName evidence="7">Transposase</fullName>
    </recommendedName>
</protein>
<feature type="domain" description="hAT-like transposase RNase-H fold" evidence="4">
    <location>
        <begin position="425"/>
        <end position="527"/>
    </location>
</feature>
<dbReference type="PANTHER" id="PTHR46481:SF6">
    <property type="entry name" value="ZINC FINGER BED DOMAIN-CONTAINING PROTEIN RICESLEEPER 2-LIKE"/>
    <property type="match status" value="1"/>
</dbReference>
<dbReference type="InterPro" id="IPR008906">
    <property type="entry name" value="HATC_C_dom"/>
</dbReference>
<organism evidence="5 6">
    <name type="scientific">Protea cynaroides</name>
    <dbReference type="NCBI Taxonomy" id="273540"/>
    <lineage>
        <taxon>Eukaryota</taxon>
        <taxon>Viridiplantae</taxon>
        <taxon>Streptophyta</taxon>
        <taxon>Embryophyta</taxon>
        <taxon>Tracheophyta</taxon>
        <taxon>Spermatophyta</taxon>
        <taxon>Magnoliopsida</taxon>
        <taxon>Proteales</taxon>
        <taxon>Proteaceae</taxon>
        <taxon>Protea</taxon>
    </lineage>
</organism>
<evidence type="ECO:0000256" key="1">
    <source>
        <dbReference type="ARBA" id="ARBA00023125"/>
    </source>
</evidence>
<dbReference type="InterPro" id="IPR052035">
    <property type="entry name" value="ZnF_BED_domain_contain"/>
</dbReference>
<dbReference type="SUPFAM" id="SSF53098">
    <property type="entry name" value="Ribonuclease H-like"/>
    <property type="match status" value="1"/>
</dbReference>
<keyword evidence="1" id="KW-0238">DNA-binding</keyword>
<evidence type="ECO:0000259" key="4">
    <source>
        <dbReference type="Pfam" id="PF14372"/>
    </source>
</evidence>
<dbReference type="Proteomes" id="UP001141806">
    <property type="component" value="Unassembled WGS sequence"/>
</dbReference>
<accession>A0A9Q0KIW1</accession>
<keyword evidence="6" id="KW-1185">Reference proteome</keyword>
<evidence type="ECO:0000313" key="6">
    <source>
        <dbReference type="Proteomes" id="UP001141806"/>
    </source>
</evidence>
<dbReference type="EMBL" id="JAMYWD010000005">
    <property type="protein sequence ID" value="KAJ4971285.1"/>
    <property type="molecule type" value="Genomic_DNA"/>
</dbReference>
<evidence type="ECO:0000313" key="5">
    <source>
        <dbReference type="EMBL" id="KAJ4971285.1"/>
    </source>
</evidence>
<dbReference type="InterPro" id="IPR025525">
    <property type="entry name" value="hAT-like_transposase_RNase-H"/>
</dbReference>
<dbReference type="GO" id="GO:0003677">
    <property type="term" value="F:DNA binding"/>
    <property type="evidence" value="ECO:0007669"/>
    <property type="project" value="UniProtKB-KW"/>
</dbReference>
<name>A0A9Q0KIW1_9MAGN</name>
<evidence type="ECO:0008006" key="7">
    <source>
        <dbReference type="Google" id="ProtNLM"/>
    </source>
</evidence>
<dbReference type="AlphaFoldDB" id="A0A9Q0KIW1"/>
<proteinExistence type="predicted"/>
<dbReference type="Pfam" id="PF14372">
    <property type="entry name" value="hAT-like_RNase-H"/>
    <property type="match status" value="1"/>
</dbReference>
<evidence type="ECO:0000256" key="2">
    <source>
        <dbReference type="SAM" id="MobiDB-lite"/>
    </source>
</evidence>
<dbReference type="GO" id="GO:0046983">
    <property type="term" value="F:protein dimerization activity"/>
    <property type="evidence" value="ECO:0007669"/>
    <property type="project" value="InterPro"/>
</dbReference>
<sequence>MLGKMEWSEIEKKESTDSTSVQQPPFVGLAFEGESHTATQLKKKTKRRTAACWTSNWFKLVDPKDCSDGKPRAQCTKCGQLFMADSSKNGTSSLNSHMKRCPKRDNKDIRQMFMQSSSGKLTSRNLKIDLNVVHEMVLNLVIKNELPLKFVEYEGFRKLMLYLNPDYIPISRNILLSDIQNIFKKEKNTIREAIKSSAGRVSVTIDLWTSISNDKYMTLTAHFIDRSWVLHKKLIKFTVLIPPHSDADICDTVGKILTEWGLEGRLFSVTVDDASGNDVFVSYLRTNLNANDALVCKGEFFHVCCCAHVLNLIVQDAIKLIDKSIHKVRDSVKFVKSTQARKLRFEESCENMGMTTKRGLHGDVTTMWNSTYQMLDDALFYRQVFKNLENLDMNYKNCPTPDEWAKIGKIKQFLRPFNDITKVLSGSKYPTSNLYFPNLVLVHKTLNDGSLFGDDFMMEMVCAVREKFNKYWEKYSLVLSIVAVLDPRYKLRILEWANEKIHGGDSLLIDKTIDCVKSALGRLYGEYKSMPKEHESLTSDVEDDMDPFFIWAKKRKASASDKSELDQYLEEPVKPCVKEYDVMAYWKSCEAQFPYLSRLARDILAVPMSTIASESAFSSGGRVIDKYRNKLLPRNVEALVCLRDWMYDANFGVETDPDPDEDVEELSEALRDVISVPLAPPQASTTTVVI</sequence>
<dbReference type="SMART" id="SM00614">
    <property type="entry name" value="ZnF_BED"/>
    <property type="match status" value="1"/>
</dbReference>
<dbReference type="OrthoDB" id="1873329at2759"/>
<gene>
    <name evidence="5" type="ORF">NE237_004384</name>
</gene>
<comment type="caution">
    <text evidence="5">The sequence shown here is derived from an EMBL/GenBank/DDBJ whole genome shotgun (WGS) entry which is preliminary data.</text>
</comment>
<dbReference type="PANTHER" id="PTHR46481">
    <property type="entry name" value="ZINC FINGER BED DOMAIN-CONTAINING PROTEIN 4"/>
    <property type="match status" value="1"/>
</dbReference>
<dbReference type="InterPro" id="IPR012337">
    <property type="entry name" value="RNaseH-like_sf"/>
</dbReference>
<feature type="domain" description="HAT C-terminal dimerisation" evidence="3">
    <location>
        <begin position="564"/>
        <end position="646"/>
    </location>
</feature>
<reference evidence="5" key="1">
    <citation type="journal article" date="2023" name="Plant J.">
        <title>The genome of the king protea, Protea cynaroides.</title>
        <authorList>
            <person name="Chang J."/>
            <person name="Duong T.A."/>
            <person name="Schoeman C."/>
            <person name="Ma X."/>
            <person name="Roodt D."/>
            <person name="Barker N."/>
            <person name="Li Z."/>
            <person name="Van de Peer Y."/>
            <person name="Mizrachi E."/>
        </authorList>
    </citation>
    <scope>NUCLEOTIDE SEQUENCE</scope>
    <source>
        <tissue evidence="5">Young leaves</tissue>
    </source>
</reference>
<dbReference type="Pfam" id="PF05699">
    <property type="entry name" value="Dimer_Tnp_hAT"/>
    <property type="match status" value="1"/>
</dbReference>
<evidence type="ECO:0000259" key="3">
    <source>
        <dbReference type="Pfam" id="PF05699"/>
    </source>
</evidence>
<dbReference type="SUPFAM" id="SSF140996">
    <property type="entry name" value="Hermes dimerisation domain"/>
    <property type="match status" value="1"/>
</dbReference>
<feature type="compositionally biased region" description="Basic and acidic residues" evidence="2">
    <location>
        <begin position="1"/>
        <end position="16"/>
    </location>
</feature>
<feature type="region of interest" description="Disordered" evidence="2">
    <location>
        <begin position="1"/>
        <end position="23"/>
    </location>
</feature>